<dbReference type="InterPro" id="IPR051797">
    <property type="entry name" value="TrmB-like"/>
</dbReference>
<dbReference type="InterPro" id="IPR036388">
    <property type="entry name" value="WH-like_DNA-bd_sf"/>
</dbReference>
<dbReference type="Proteomes" id="UP000234237">
    <property type="component" value="Chromosome"/>
</dbReference>
<dbReference type="PANTHER" id="PTHR34293:SF1">
    <property type="entry name" value="HTH-TYPE TRANSCRIPTIONAL REGULATOR TRMBL2"/>
    <property type="match status" value="1"/>
</dbReference>
<dbReference type="KEGG" id="vpn:A21D_01139"/>
<evidence type="ECO:0000313" key="3">
    <source>
        <dbReference type="EMBL" id="AUJ24245.1"/>
    </source>
</evidence>
<reference evidence="4" key="1">
    <citation type="submission" date="2016-11" db="EMBL/GenBank/DDBJ databases">
        <title>Complete genome sequence of Virgibacillus pantothenticus 21D, a halophilic bacterium isolated from the deep hypersaline anoxic basin Discovery in the Mediterranean Sea.</title>
        <authorList>
            <person name="Zeaiter Z."/>
            <person name="Booth J.M."/>
            <person name="Prosdocimi E.M."/>
            <person name="Mapelli F."/>
            <person name="Fusi M."/>
            <person name="Daffonchio D."/>
            <person name="Borin S."/>
            <person name="Crotti E."/>
        </authorList>
    </citation>
    <scope>NUCLEOTIDE SEQUENCE [LARGE SCALE GENOMIC DNA]</scope>
    <source>
        <strain evidence="4">21D</strain>
    </source>
</reference>
<dbReference type="EMBL" id="CP018622">
    <property type="protein sequence ID" value="AUJ24245.1"/>
    <property type="molecule type" value="Genomic_DNA"/>
</dbReference>
<accession>A0A2K9IXR6</accession>
<feature type="domain" description="Transcription regulator TrmB C-terminal" evidence="2">
    <location>
        <begin position="109"/>
        <end position="170"/>
    </location>
</feature>
<feature type="domain" description="Transcription regulator TrmB N-terminal" evidence="1">
    <location>
        <begin position="9"/>
        <end position="75"/>
    </location>
</feature>
<dbReference type="InterPro" id="IPR002831">
    <property type="entry name" value="Tscrpt_reg_TrmB_N"/>
</dbReference>
<sequence>MEKKLIHQLEKLGFSTYECRTYIGLLKHSPITGYEVSKRTRVPRSMIYEVLGKLLDKGAIYTVPTEPVTYSPVNPVQLIERMKQDFDESFTFLSKELASIESEQEVNTIWRIKSSDFVLEEMNSLIQRAHQEVLLSLWHEQAKVLQPTIKRQEESGIKFFSLLFGAEQMQFGHTYHHNYMRPEVVSERMDGYLTIAARDHQEVIIANFLDNGSAWAVKTEDPALVLVAEEYIRHDIMIVEITEKYGAEKLDQLWRKRPDLKRVVSGK</sequence>
<dbReference type="AlphaFoldDB" id="A0A2K9IXR6"/>
<dbReference type="PANTHER" id="PTHR34293">
    <property type="entry name" value="HTH-TYPE TRANSCRIPTIONAL REGULATOR TRMBL2"/>
    <property type="match status" value="1"/>
</dbReference>
<name>A0A2K9IXR6_9BACI</name>
<dbReference type="InterPro" id="IPR021586">
    <property type="entry name" value="Tscrpt_reg_TrmB_C"/>
</dbReference>
<evidence type="ECO:0000259" key="1">
    <source>
        <dbReference type="Pfam" id="PF01978"/>
    </source>
</evidence>
<dbReference type="STRING" id="302167.GCA_900166595_04048"/>
<evidence type="ECO:0000313" key="4">
    <source>
        <dbReference type="Proteomes" id="UP000234237"/>
    </source>
</evidence>
<dbReference type="SUPFAM" id="SSF46785">
    <property type="entry name" value="Winged helix' DNA-binding domain"/>
    <property type="match status" value="1"/>
</dbReference>
<dbReference type="Gene3D" id="1.10.10.10">
    <property type="entry name" value="Winged helix-like DNA-binding domain superfamily/Winged helix DNA-binding domain"/>
    <property type="match status" value="1"/>
</dbReference>
<dbReference type="RefSeq" id="WP_101932961.1">
    <property type="nucleotide sequence ID" value="NZ_CP018622.1"/>
</dbReference>
<dbReference type="Pfam" id="PF01978">
    <property type="entry name" value="TrmB"/>
    <property type="match status" value="1"/>
</dbReference>
<organism evidence="3 4">
    <name type="scientific">Virgibacillus dokdonensis</name>
    <dbReference type="NCBI Taxonomy" id="302167"/>
    <lineage>
        <taxon>Bacteria</taxon>
        <taxon>Bacillati</taxon>
        <taxon>Bacillota</taxon>
        <taxon>Bacilli</taxon>
        <taxon>Bacillales</taxon>
        <taxon>Bacillaceae</taxon>
        <taxon>Virgibacillus</taxon>
    </lineage>
</organism>
<gene>
    <name evidence="3" type="ORF">A21D_01139</name>
</gene>
<proteinExistence type="predicted"/>
<dbReference type="InterPro" id="IPR036390">
    <property type="entry name" value="WH_DNA-bd_sf"/>
</dbReference>
<evidence type="ECO:0000259" key="2">
    <source>
        <dbReference type="Pfam" id="PF11495"/>
    </source>
</evidence>
<protein>
    <submittedName>
        <fullName evidence="3">Sugar-specific transcriptional regulator TrmB</fullName>
    </submittedName>
</protein>
<dbReference type="CDD" id="cd09124">
    <property type="entry name" value="PLDc_like_TrmB_middle"/>
    <property type="match status" value="1"/>
</dbReference>
<dbReference type="Pfam" id="PF11495">
    <property type="entry name" value="Regulator_TrmB"/>
    <property type="match status" value="1"/>
</dbReference>